<dbReference type="InterPro" id="IPR017853">
    <property type="entry name" value="GH"/>
</dbReference>
<keyword evidence="3" id="KW-0732">Signal</keyword>
<evidence type="ECO:0000313" key="5">
    <source>
        <dbReference type="Proteomes" id="UP000241769"/>
    </source>
</evidence>
<dbReference type="EMBL" id="MDYQ01000092">
    <property type="protein sequence ID" value="PRP82966.1"/>
    <property type="molecule type" value="Genomic_DNA"/>
</dbReference>
<keyword evidence="2" id="KW-0812">Transmembrane</keyword>
<gene>
    <name evidence="4" type="ORF">PROFUN_09917</name>
</gene>
<feature type="chain" id="PRO_5015133955" evidence="3">
    <location>
        <begin position="20"/>
        <end position="833"/>
    </location>
</feature>
<keyword evidence="5" id="KW-1185">Reference proteome</keyword>
<feature type="compositionally biased region" description="Basic and acidic residues" evidence="1">
    <location>
        <begin position="772"/>
        <end position="784"/>
    </location>
</feature>
<dbReference type="InParanoid" id="A0A2P6NG78"/>
<evidence type="ECO:0000256" key="1">
    <source>
        <dbReference type="SAM" id="MobiDB-lite"/>
    </source>
</evidence>
<feature type="signal peptide" evidence="3">
    <location>
        <begin position="1"/>
        <end position="19"/>
    </location>
</feature>
<sequence length="833" mass="90008">MQRYSALFFILALVGLVQAATLSGSITASDGQTTSSGESYNLLKTKYLNTKPYHMNITLTDAAGKSFSVLSTDGRYSFVVDNHTTVSLSASSLKNRIFSSWRIPYLLPTSYDSISIGAEDKSFDIVLQPAFTLILIEYNSDGSMKTFDQFSTLVWTVDEYEAPTLGYRVRLEDADHMTSTLGLSIPKTSSIVSIMSSVSVDSQVMVLPIDNSGNGYGPLSQPGKVVYTNRETALTSIHRVKAKNARSNYLPVASDVIARDDAQSFGYQMSTPSEAALASQLIMNNTAAENQLELTRAEKYGKMRQHNVTVKVQGEKKDFTVALYKLASNFQYGVQASPFNYNVTSVWKQLKDIGINSATVDFSWSTIDSTTSQLEKEIELKGHIATLLSMGFNLKATGLFQPAGKIAVKRDVVEFGAALGRHVTSIVGTFLRNFTLIDVSTDLNRLGQKLGFNSTELLHLQRVSLQAVQSAAPGVRTSISVSNDYVPTEISWKLPLSFQNFSRQWIAAGLTVDQVGFRFNSDSATSPLSLGQLSDVLDGVASLGRPVRVSSFSVPASVKDKKTFLRNFYAVAAAKKGVKEITFHGIVGSLFDENSAPTGLFNALREALASSTTGQDFTPDHQGNVKITAPAGDFSIHVKKAGKVVASSTTRLEEGRTTEAYVLQDSASGKVTVVYNAMATPIANPAPAPAPAPPSPTPAVYYQNENNGGPSGTHLAPWGVALIVLGCILAVSTITLALAFVVLKRRSNGSTASPSKDGESVGQTNATVGLEEQPKEEMTPEKWTEGPLCVNVALDEEEEEEEEETDEDRTSDEEVMEGEEGTTSDDSYEEETL</sequence>
<organism evidence="4 5">
    <name type="scientific">Planoprotostelium fungivorum</name>
    <dbReference type="NCBI Taxonomy" id="1890364"/>
    <lineage>
        <taxon>Eukaryota</taxon>
        <taxon>Amoebozoa</taxon>
        <taxon>Evosea</taxon>
        <taxon>Variosea</taxon>
        <taxon>Cavosteliida</taxon>
        <taxon>Cavosteliaceae</taxon>
        <taxon>Planoprotostelium</taxon>
    </lineage>
</organism>
<comment type="caution">
    <text evidence="4">The sequence shown here is derived from an EMBL/GenBank/DDBJ whole genome shotgun (WGS) entry which is preliminary data.</text>
</comment>
<feature type="compositionally biased region" description="Acidic residues" evidence="1">
    <location>
        <begin position="794"/>
        <end position="833"/>
    </location>
</feature>
<dbReference type="SUPFAM" id="SSF51445">
    <property type="entry name" value="(Trans)glycosidases"/>
    <property type="match status" value="1"/>
</dbReference>
<feature type="region of interest" description="Disordered" evidence="1">
    <location>
        <begin position="748"/>
        <end position="833"/>
    </location>
</feature>
<accession>A0A2P6NG78</accession>
<protein>
    <submittedName>
        <fullName evidence="4">Uncharacterized protein</fullName>
    </submittedName>
</protein>
<proteinExistence type="predicted"/>
<dbReference type="Proteomes" id="UP000241769">
    <property type="component" value="Unassembled WGS sequence"/>
</dbReference>
<evidence type="ECO:0000256" key="3">
    <source>
        <dbReference type="SAM" id="SignalP"/>
    </source>
</evidence>
<keyword evidence="2" id="KW-1133">Transmembrane helix</keyword>
<evidence type="ECO:0000256" key="2">
    <source>
        <dbReference type="SAM" id="Phobius"/>
    </source>
</evidence>
<feature type="transmembrane region" description="Helical" evidence="2">
    <location>
        <begin position="715"/>
        <end position="743"/>
    </location>
</feature>
<evidence type="ECO:0000313" key="4">
    <source>
        <dbReference type="EMBL" id="PRP82966.1"/>
    </source>
</evidence>
<dbReference type="Gene3D" id="3.20.20.80">
    <property type="entry name" value="Glycosidases"/>
    <property type="match status" value="1"/>
</dbReference>
<dbReference type="AlphaFoldDB" id="A0A2P6NG78"/>
<name>A0A2P6NG78_9EUKA</name>
<reference evidence="4 5" key="1">
    <citation type="journal article" date="2018" name="Genome Biol. Evol.">
        <title>Multiple Roots of Fruiting Body Formation in Amoebozoa.</title>
        <authorList>
            <person name="Hillmann F."/>
            <person name="Forbes G."/>
            <person name="Novohradska S."/>
            <person name="Ferling I."/>
            <person name="Riege K."/>
            <person name="Groth M."/>
            <person name="Westermann M."/>
            <person name="Marz M."/>
            <person name="Spaller T."/>
            <person name="Winckler T."/>
            <person name="Schaap P."/>
            <person name="Glockner G."/>
        </authorList>
    </citation>
    <scope>NUCLEOTIDE SEQUENCE [LARGE SCALE GENOMIC DNA]</scope>
    <source>
        <strain evidence="4 5">Jena</strain>
    </source>
</reference>
<keyword evidence="2" id="KW-0472">Membrane</keyword>